<evidence type="ECO:0000256" key="2">
    <source>
        <dbReference type="ARBA" id="ARBA00022692"/>
    </source>
</evidence>
<comment type="caution">
    <text evidence="6">The sequence shown here is derived from an EMBL/GenBank/DDBJ whole genome shotgun (WGS) entry which is preliminary data.</text>
</comment>
<dbReference type="InterPro" id="IPR009078">
    <property type="entry name" value="Ferritin-like_SF"/>
</dbReference>
<dbReference type="GO" id="GO:0030026">
    <property type="term" value="P:intracellular manganese ion homeostasis"/>
    <property type="evidence" value="ECO:0007669"/>
    <property type="project" value="InterPro"/>
</dbReference>
<dbReference type="RefSeq" id="WP_181339824.1">
    <property type="nucleotide sequence ID" value="NZ_JAAKDE010000014.1"/>
</dbReference>
<feature type="transmembrane region" description="Helical" evidence="5">
    <location>
        <begin position="205"/>
        <end position="224"/>
    </location>
</feature>
<keyword evidence="3 5" id="KW-1133">Transmembrane helix</keyword>
<dbReference type="GO" id="GO:0012505">
    <property type="term" value="C:endomembrane system"/>
    <property type="evidence" value="ECO:0007669"/>
    <property type="project" value="UniProtKB-SubCell"/>
</dbReference>
<evidence type="ECO:0000313" key="7">
    <source>
        <dbReference type="Proteomes" id="UP000657177"/>
    </source>
</evidence>
<keyword evidence="2 5" id="KW-0812">Transmembrane</keyword>
<name>A0A8J6LM69_9FIRM</name>
<dbReference type="CDD" id="cd02431">
    <property type="entry name" value="Ferritin_CCC1_C"/>
    <property type="match status" value="1"/>
</dbReference>
<gene>
    <name evidence="6" type="ORF">G5B42_07330</name>
</gene>
<comment type="subcellular location">
    <subcellularLocation>
        <location evidence="1">Endomembrane system</location>
        <topology evidence="1">Multi-pass membrane protein</topology>
    </subcellularLocation>
</comment>
<sequence length="291" mass="33019">MNLEAEHLKKLITFQKNELTEYQIYQRLAHMVPNPTNQEILRKIAAEELHHYRVYRKYTQRDVKANRFKIFFFTWCARLFGLTFSLKLMETGEKEAKENYQELSDRIPEVAQIITEEQEHEHQLLDLLEEESLNYVSSIVLGLNDALVELTGTLAGLTFALQNNRLTALSGLITGIAASFSMGASEYLSNKAGGGKPAEAFKSALYTWVAYLFTVFALILPYLLTANYSLSLALTLIIGVVIILVFNYYIAVAKDLSFWPRFLEMTVISLGVAGLSFVIGILLRVFLQVEI</sequence>
<evidence type="ECO:0000256" key="4">
    <source>
        <dbReference type="ARBA" id="ARBA00023136"/>
    </source>
</evidence>
<dbReference type="InterPro" id="IPR012348">
    <property type="entry name" value="RNR-like"/>
</dbReference>
<dbReference type="InterPro" id="IPR039376">
    <property type="entry name" value="Ferritin_CCC1_N"/>
</dbReference>
<dbReference type="InterPro" id="IPR008217">
    <property type="entry name" value="Ccc1_fam"/>
</dbReference>
<dbReference type="GO" id="GO:0005384">
    <property type="term" value="F:manganese ion transmembrane transporter activity"/>
    <property type="evidence" value="ECO:0007669"/>
    <property type="project" value="InterPro"/>
</dbReference>
<dbReference type="GO" id="GO:0016491">
    <property type="term" value="F:oxidoreductase activity"/>
    <property type="evidence" value="ECO:0007669"/>
    <property type="project" value="InterPro"/>
</dbReference>
<evidence type="ECO:0000256" key="1">
    <source>
        <dbReference type="ARBA" id="ARBA00004127"/>
    </source>
</evidence>
<reference evidence="6" key="1">
    <citation type="submission" date="2020-06" db="EMBL/GenBank/DDBJ databases">
        <title>Novel chitinolytic bacterium.</title>
        <authorList>
            <person name="Ungkulpasvich U."/>
            <person name="Kosugi A."/>
            <person name="Uke A."/>
        </authorList>
    </citation>
    <scope>NUCLEOTIDE SEQUENCE</scope>
    <source>
        <strain evidence="6">UUS1-1</strain>
    </source>
</reference>
<evidence type="ECO:0000256" key="5">
    <source>
        <dbReference type="SAM" id="Phobius"/>
    </source>
</evidence>
<dbReference type="SUPFAM" id="SSF47240">
    <property type="entry name" value="Ferritin-like"/>
    <property type="match status" value="1"/>
</dbReference>
<dbReference type="Pfam" id="PF01988">
    <property type="entry name" value="VIT1"/>
    <property type="match status" value="1"/>
</dbReference>
<proteinExistence type="predicted"/>
<feature type="transmembrane region" description="Helical" evidence="5">
    <location>
        <begin position="230"/>
        <end position="250"/>
    </location>
</feature>
<protein>
    <submittedName>
        <fullName evidence="6">VIT1/CCC1 transporter family protein</fullName>
    </submittedName>
</protein>
<feature type="transmembrane region" description="Helical" evidence="5">
    <location>
        <begin position="262"/>
        <end position="287"/>
    </location>
</feature>
<evidence type="ECO:0000313" key="6">
    <source>
        <dbReference type="EMBL" id="MBA2133354.1"/>
    </source>
</evidence>
<dbReference type="Proteomes" id="UP000657177">
    <property type="component" value="Unassembled WGS sequence"/>
</dbReference>
<dbReference type="EMBL" id="JAAKDE010000014">
    <property type="protein sequence ID" value="MBA2133354.1"/>
    <property type="molecule type" value="Genomic_DNA"/>
</dbReference>
<organism evidence="6 7">
    <name type="scientific">Capillibacterium thermochitinicola</name>
    <dbReference type="NCBI Taxonomy" id="2699427"/>
    <lineage>
        <taxon>Bacteria</taxon>
        <taxon>Bacillati</taxon>
        <taxon>Bacillota</taxon>
        <taxon>Capillibacterium</taxon>
    </lineage>
</organism>
<dbReference type="AlphaFoldDB" id="A0A8J6LM69"/>
<dbReference type="CDD" id="cd01044">
    <property type="entry name" value="Ferritin_CCC1_N"/>
    <property type="match status" value="1"/>
</dbReference>
<dbReference type="Gene3D" id="1.10.620.20">
    <property type="entry name" value="Ribonucleotide Reductase, subunit A"/>
    <property type="match status" value="1"/>
</dbReference>
<accession>A0A8J6LM69</accession>
<evidence type="ECO:0000256" key="3">
    <source>
        <dbReference type="ARBA" id="ARBA00022989"/>
    </source>
</evidence>
<keyword evidence="7" id="KW-1185">Reference proteome</keyword>
<feature type="transmembrane region" description="Helical" evidence="5">
    <location>
        <begin position="166"/>
        <end position="184"/>
    </location>
</feature>
<keyword evidence="4 5" id="KW-0472">Membrane</keyword>